<keyword evidence="3" id="KW-1185">Reference proteome</keyword>
<feature type="transmembrane region" description="Helical" evidence="1">
    <location>
        <begin position="29"/>
        <end position="49"/>
    </location>
</feature>
<dbReference type="RefSeq" id="WP_188990320.1">
    <property type="nucleotide sequence ID" value="NZ_BMHP01000001.1"/>
</dbReference>
<comment type="caution">
    <text evidence="2">The sequence shown here is derived from an EMBL/GenBank/DDBJ whole genome shotgun (WGS) entry which is preliminary data.</text>
</comment>
<evidence type="ECO:0000256" key="1">
    <source>
        <dbReference type="SAM" id="Phobius"/>
    </source>
</evidence>
<dbReference type="AlphaFoldDB" id="A0A916YQJ9"/>
<gene>
    <name evidence="2" type="ORF">GCM10010911_13500</name>
</gene>
<evidence type="ECO:0000313" key="3">
    <source>
        <dbReference type="Proteomes" id="UP000612456"/>
    </source>
</evidence>
<evidence type="ECO:0000313" key="2">
    <source>
        <dbReference type="EMBL" id="GGD57034.1"/>
    </source>
</evidence>
<proteinExistence type="predicted"/>
<keyword evidence="1" id="KW-0472">Membrane</keyword>
<keyword evidence="1" id="KW-0812">Transmembrane</keyword>
<reference evidence="2" key="2">
    <citation type="submission" date="2020-09" db="EMBL/GenBank/DDBJ databases">
        <authorList>
            <person name="Sun Q."/>
            <person name="Zhou Y."/>
        </authorList>
    </citation>
    <scope>NUCLEOTIDE SEQUENCE</scope>
    <source>
        <strain evidence="2">CGMCC 1.15178</strain>
    </source>
</reference>
<reference evidence="2" key="1">
    <citation type="journal article" date="2014" name="Int. J. Syst. Evol. Microbiol.">
        <title>Complete genome sequence of Corynebacterium casei LMG S-19264T (=DSM 44701T), isolated from a smear-ripened cheese.</title>
        <authorList>
            <consortium name="US DOE Joint Genome Institute (JGI-PGF)"/>
            <person name="Walter F."/>
            <person name="Albersmeier A."/>
            <person name="Kalinowski J."/>
            <person name="Ruckert C."/>
        </authorList>
    </citation>
    <scope>NUCLEOTIDE SEQUENCE</scope>
    <source>
        <strain evidence="2">CGMCC 1.15178</strain>
    </source>
</reference>
<dbReference type="EMBL" id="BMHP01000001">
    <property type="protein sequence ID" value="GGD57034.1"/>
    <property type="molecule type" value="Genomic_DNA"/>
</dbReference>
<name>A0A916YQJ9_9BACL</name>
<protein>
    <submittedName>
        <fullName evidence="2">Uncharacterized protein</fullName>
    </submittedName>
</protein>
<dbReference type="Proteomes" id="UP000612456">
    <property type="component" value="Unassembled WGS sequence"/>
</dbReference>
<sequence length="74" mass="8959">MIVIGILYGYILWQDIRYLRQKKRKPRTFFLVIASVVILFIVMETLFFLRDRWTFGQTLEFLFGPINRMLLIGE</sequence>
<organism evidence="2 3">
    <name type="scientific">Paenibacillus nasutitermitis</name>
    <dbReference type="NCBI Taxonomy" id="1652958"/>
    <lineage>
        <taxon>Bacteria</taxon>
        <taxon>Bacillati</taxon>
        <taxon>Bacillota</taxon>
        <taxon>Bacilli</taxon>
        <taxon>Bacillales</taxon>
        <taxon>Paenibacillaceae</taxon>
        <taxon>Paenibacillus</taxon>
    </lineage>
</organism>
<accession>A0A916YQJ9</accession>
<keyword evidence="1" id="KW-1133">Transmembrane helix</keyword>